<proteinExistence type="predicted"/>
<feature type="compositionally biased region" description="Low complexity" evidence="1">
    <location>
        <begin position="491"/>
        <end position="503"/>
    </location>
</feature>
<evidence type="ECO:0000313" key="3">
    <source>
        <dbReference type="Proteomes" id="UP001476950"/>
    </source>
</evidence>
<name>A0ABV0KNS8_9CYAN</name>
<feature type="region of interest" description="Disordered" evidence="1">
    <location>
        <begin position="478"/>
        <end position="550"/>
    </location>
</feature>
<evidence type="ECO:0000313" key="2">
    <source>
        <dbReference type="EMBL" id="MEP1060896.1"/>
    </source>
</evidence>
<evidence type="ECO:0008006" key="4">
    <source>
        <dbReference type="Google" id="ProtNLM"/>
    </source>
</evidence>
<gene>
    <name evidence="2" type="ORF">NDI38_20905</name>
</gene>
<dbReference type="Proteomes" id="UP001476950">
    <property type="component" value="Unassembled WGS sequence"/>
</dbReference>
<organism evidence="2 3">
    <name type="scientific">Stenomitos frigidus AS-A4</name>
    <dbReference type="NCBI Taxonomy" id="2933935"/>
    <lineage>
        <taxon>Bacteria</taxon>
        <taxon>Bacillati</taxon>
        <taxon>Cyanobacteriota</taxon>
        <taxon>Cyanophyceae</taxon>
        <taxon>Leptolyngbyales</taxon>
        <taxon>Leptolyngbyaceae</taxon>
        <taxon>Stenomitos</taxon>
    </lineage>
</organism>
<reference evidence="2 3" key="1">
    <citation type="submission" date="2022-04" db="EMBL/GenBank/DDBJ databases">
        <title>Positive selection, recombination, and allopatry shape intraspecific diversity of widespread and dominant cyanobacteria.</title>
        <authorList>
            <person name="Wei J."/>
            <person name="Shu W."/>
            <person name="Hu C."/>
        </authorList>
    </citation>
    <scope>NUCLEOTIDE SEQUENCE [LARGE SCALE GENOMIC DNA]</scope>
    <source>
        <strain evidence="2 3">AS-A4</strain>
    </source>
</reference>
<keyword evidence="3" id="KW-1185">Reference proteome</keyword>
<accession>A0ABV0KNS8</accession>
<dbReference type="RefSeq" id="WP_190452932.1">
    <property type="nucleotide sequence ID" value="NZ_JAMPLM010000023.1"/>
</dbReference>
<sequence>MKRFSPQFDRHSIRQYGMAGVMGLLLVMGGLALKPASRSIANTPELLAGNRPQNQAKAVSRAAQRQEQSRQIRPENFSLDRYPVTNQNEKHWRNLLWTTAVVQPQEAFAADAIEQILSLGTRPGLSDAQKRTIDMAARVGTQLYVSNPTRYASIGNQFRETIDRSTDPEWVAMSLSGLANGGLSPEQIQPLVGRVKARFPKWATTIPLQTTLREMAELISPSTLPPLGDLLNWTIAPKQAHLYVLCQRDRTVLCQALLKDRNGAFVRQSNGQLWSVPLLLRSIHDLSSNFVRGETPQGVYRMEGAVPQPDDEFFRAYGQFPLVNLFVPFEPGAKQFTPGKPGPFQGSLGDYKRLLPPTWRNHGGIQESFWAGKAGRSLFRIHGTGESPDFFSGKDKNPDTYNWNPTIGCLSALELYNEQGQLLQADMPKILKALQIVGGKKFTGYMVVVDLPGNARKPVAMKTIETALRNGKLSLGKQPVKVSTSVPQAEKPQPADLKPAAKPKAAESPVESIAIAPSDNTSAPAAELPSVALPDQPEINPNIRPLPIAY</sequence>
<comment type="caution">
    <text evidence="2">The sequence shown here is derived from an EMBL/GenBank/DDBJ whole genome shotgun (WGS) entry which is preliminary data.</text>
</comment>
<evidence type="ECO:0000256" key="1">
    <source>
        <dbReference type="SAM" id="MobiDB-lite"/>
    </source>
</evidence>
<dbReference type="EMBL" id="JAMPLM010000023">
    <property type="protein sequence ID" value="MEP1060896.1"/>
    <property type="molecule type" value="Genomic_DNA"/>
</dbReference>
<feature type="region of interest" description="Disordered" evidence="1">
    <location>
        <begin position="45"/>
        <end position="79"/>
    </location>
</feature>
<protein>
    <recommendedName>
        <fullName evidence="4">YkuD domain-containing protein</fullName>
    </recommendedName>
</protein>